<sequence length="119" mass="14337">MLEYKKILIYENGELMKTIYKNMIKYSYIGMCIFFFLIFAKKEDITGTVRMVGTSMFPDIVISTEERDYYFDKKFFDEYAKYVGQNITVTAKVKKDTIWLADRSKSFDRYTIKWVEKKE</sequence>
<dbReference type="HOGENOM" id="CLU_166628_0_0_12"/>
<evidence type="ECO:0000313" key="2">
    <source>
        <dbReference type="EMBL" id="ADG70576.1"/>
    </source>
</evidence>
<keyword evidence="1" id="KW-1133">Transmembrane helix</keyword>
<dbReference type="KEGG" id="brm:Bmur_0473"/>
<gene>
    <name evidence="2" type="ordered locus">Bmur_0473</name>
</gene>
<keyword evidence="1" id="KW-0812">Transmembrane</keyword>
<evidence type="ECO:0000256" key="1">
    <source>
        <dbReference type="SAM" id="Phobius"/>
    </source>
</evidence>
<dbReference type="Proteomes" id="UP000001915">
    <property type="component" value="Chromosome"/>
</dbReference>
<proteinExistence type="predicted"/>
<dbReference type="STRING" id="526224.Bmur_0473"/>
<dbReference type="AlphaFoldDB" id="D5U6L0"/>
<keyword evidence="1" id="KW-0472">Membrane</keyword>
<name>D5U6L0_BRAM5</name>
<organism evidence="2 3">
    <name type="scientific">Brachyspira murdochii (strain ATCC 51284 / DSM 12563 / 56-150)</name>
    <name type="common">Serpulina murdochii</name>
    <dbReference type="NCBI Taxonomy" id="526224"/>
    <lineage>
        <taxon>Bacteria</taxon>
        <taxon>Pseudomonadati</taxon>
        <taxon>Spirochaetota</taxon>
        <taxon>Spirochaetia</taxon>
        <taxon>Brachyspirales</taxon>
        <taxon>Brachyspiraceae</taxon>
        <taxon>Brachyspira</taxon>
    </lineage>
</organism>
<evidence type="ECO:0000313" key="3">
    <source>
        <dbReference type="Proteomes" id="UP000001915"/>
    </source>
</evidence>
<accession>D5U6L0</accession>
<feature type="transmembrane region" description="Helical" evidence="1">
    <location>
        <begin position="23"/>
        <end position="40"/>
    </location>
</feature>
<dbReference type="EMBL" id="CP001959">
    <property type="protein sequence ID" value="ADG70576.1"/>
    <property type="molecule type" value="Genomic_DNA"/>
</dbReference>
<protein>
    <submittedName>
        <fullName evidence="2">Uncharacterized protein</fullName>
    </submittedName>
</protein>
<reference evidence="2 3" key="1">
    <citation type="journal article" date="2010" name="Stand. Genomic Sci.">
        <title>Complete genome sequence of Brachyspira murdochii type strain (56-150).</title>
        <authorList>
            <person name="Pati A."/>
            <person name="Sikorski J."/>
            <person name="Gronow S."/>
            <person name="Munk C."/>
            <person name="Lapidus A."/>
            <person name="Copeland A."/>
            <person name="Glavina Del Tio T."/>
            <person name="Nolan M."/>
            <person name="Lucas S."/>
            <person name="Chen F."/>
            <person name="Tice H."/>
            <person name="Cheng J.F."/>
            <person name="Han C."/>
            <person name="Detter J.C."/>
            <person name="Bruce D."/>
            <person name="Tapia R."/>
            <person name="Goodwin L."/>
            <person name="Pitluck S."/>
            <person name="Liolios K."/>
            <person name="Ivanova N."/>
            <person name="Mavromatis K."/>
            <person name="Mikhailova N."/>
            <person name="Chen A."/>
            <person name="Palaniappan K."/>
            <person name="Land M."/>
            <person name="Hauser L."/>
            <person name="Chang Y.J."/>
            <person name="Jeffries C.D."/>
            <person name="Spring S."/>
            <person name="Rohde M."/>
            <person name="Goker M."/>
            <person name="Bristow J."/>
            <person name="Eisen J.A."/>
            <person name="Markowitz V."/>
            <person name="Hugenholtz P."/>
            <person name="Kyrpides N.C."/>
            <person name="Klenk H.P."/>
        </authorList>
    </citation>
    <scope>NUCLEOTIDE SEQUENCE [LARGE SCALE GENOMIC DNA]</scope>
    <source>
        <strain evidence="3">ATCC 51284 / DSM 12563 / 56-150</strain>
    </source>
</reference>